<evidence type="ECO:0000313" key="14">
    <source>
        <dbReference type="Proteomes" id="UP000029980"/>
    </source>
</evidence>
<feature type="transmembrane region" description="Helical" evidence="12">
    <location>
        <begin position="78"/>
        <end position="96"/>
    </location>
</feature>
<feature type="transmembrane region" description="Helical" evidence="12">
    <location>
        <begin position="37"/>
        <end position="58"/>
    </location>
</feature>
<dbReference type="HOGENOM" id="CLU_1080187_0_0_2"/>
<keyword evidence="14" id="KW-1185">Reference proteome</keyword>
<dbReference type="EC" id="3.6.1.27" evidence="3"/>
<evidence type="ECO:0000256" key="6">
    <source>
        <dbReference type="ARBA" id="ARBA00022692"/>
    </source>
</evidence>
<evidence type="ECO:0000256" key="2">
    <source>
        <dbReference type="ARBA" id="ARBA00010621"/>
    </source>
</evidence>
<evidence type="ECO:0000256" key="5">
    <source>
        <dbReference type="ARBA" id="ARBA00022475"/>
    </source>
</evidence>
<protein>
    <recommendedName>
        <fullName evidence="4">Undecaprenyl-diphosphatase</fullName>
        <ecNumber evidence="3">3.6.1.27</ecNumber>
    </recommendedName>
    <alternativeName>
        <fullName evidence="10">Undecaprenyl pyrophosphate phosphatase</fullName>
    </alternativeName>
</protein>
<reference evidence="13 14" key="1">
    <citation type="journal article" date="2015" name="Int. J. Syst. Evol. Microbiol.">
        <title>Thermococcus eurythermalis sp. nov., a conditional piezophilic hyperthermophilic archaeon with a wide temperature range isolated from an oil-immersed chimney in the Guaymas Basin.</title>
        <authorList>
            <person name="Zhao W."/>
            <person name="Zeng X."/>
            <person name="Xiao X."/>
        </authorList>
    </citation>
    <scope>NUCLEOTIDE SEQUENCE [LARGE SCALE GENOMIC DNA]</scope>
    <source>
        <strain evidence="13 14">A501</strain>
    </source>
</reference>
<dbReference type="PANTHER" id="PTHR30622">
    <property type="entry name" value="UNDECAPRENYL-DIPHOSPHATASE"/>
    <property type="match status" value="1"/>
</dbReference>
<evidence type="ECO:0000256" key="3">
    <source>
        <dbReference type="ARBA" id="ARBA00012374"/>
    </source>
</evidence>
<feature type="transmembrane region" description="Helical" evidence="12">
    <location>
        <begin position="182"/>
        <end position="199"/>
    </location>
</feature>
<dbReference type="STRING" id="1505907.TEU_07660"/>
<dbReference type="GO" id="GO:0050380">
    <property type="term" value="F:undecaprenyl-diphosphatase activity"/>
    <property type="evidence" value="ECO:0007669"/>
    <property type="project" value="UniProtKB-EC"/>
</dbReference>
<sequence length="260" mass="28328">MITMGTLVEALLSGLIFALTSWFPLSPEGDVASVLVGNYQSFLVPAYLGVTFAVFFHYREKFSRLLIEAMKGIYEAELKYVFFATLFTALIGLPLSKFSWGLSAKISSAVNALIGALIVLLSLATPRRNPIRELDGKLSEEPSILDSLSAGVLQGVALLGPLTRTGAITLALLLPGYSARKALQWSFMVAPAYFILRLLQFGSWEPEGPVWIPFTAFASAFFVSLVLIYLLESLAEKRARLALTAFGIVPIIVFALEVIV</sequence>
<comment type="subcellular location">
    <subcellularLocation>
        <location evidence="1">Cell membrane</location>
        <topology evidence="1">Multi-pass membrane protein</topology>
    </subcellularLocation>
</comment>
<dbReference type="PANTHER" id="PTHR30622:SF2">
    <property type="entry name" value="UNDECAPRENYL-DIPHOSPHATASE"/>
    <property type="match status" value="1"/>
</dbReference>
<dbReference type="Proteomes" id="UP000029980">
    <property type="component" value="Chromosome"/>
</dbReference>
<keyword evidence="8 12" id="KW-1133">Transmembrane helix</keyword>
<keyword evidence="7" id="KW-0378">Hydrolase</keyword>
<gene>
    <name evidence="13" type="ORF">TEU_07660</name>
</gene>
<comment type="similarity">
    <text evidence="2">Belongs to the UppP family.</text>
</comment>
<evidence type="ECO:0000256" key="8">
    <source>
        <dbReference type="ARBA" id="ARBA00022989"/>
    </source>
</evidence>
<evidence type="ECO:0000256" key="7">
    <source>
        <dbReference type="ARBA" id="ARBA00022801"/>
    </source>
</evidence>
<dbReference type="AlphaFoldDB" id="A0A097QUR1"/>
<evidence type="ECO:0000256" key="11">
    <source>
        <dbReference type="ARBA" id="ARBA00047594"/>
    </source>
</evidence>
<feature type="transmembrane region" description="Helical" evidence="12">
    <location>
        <begin position="241"/>
        <end position="259"/>
    </location>
</feature>
<evidence type="ECO:0000256" key="9">
    <source>
        <dbReference type="ARBA" id="ARBA00023136"/>
    </source>
</evidence>
<keyword evidence="5" id="KW-1003">Cell membrane</keyword>
<keyword evidence="9 12" id="KW-0472">Membrane</keyword>
<name>A0A097QUR1_9EURY</name>
<feature type="transmembrane region" description="Helical" evidence="12">
    <location>
        <begin position="7"/>
        <end position="25"/>
    </location>
</feature>
<dbReference type="GO" id="GO:0005886">
    <property type="term" value="C:plasma membrane"/>
    <property type="evidence" value="ECO:0007669"/>
    <property type="project" value="UniProtKB-SubCell"/>
</dbReference>
<feature type="transmembrane region" description="Helical" evidence="12">
    <location>
        <begin position="102"/>
        <end position="124"/>
    </location>
</feature>
<dbReference type="InterPro" id="IPR003824">
    <property type="entry name" value="UppP"/>
</dbReference>
<evidence type="ECO:0000256" key="1">
    <source>
        <dbReference type="ARBA" id="ARBA00004651"/>
    </source>
</evidence>
<evidence type="ECO:0000256" key="12">
    <source>
        <dbReference type="SAM" id="Phobius"/>
    </source>
</evidence>
<evidence type="ECO:0000313" key="13">
    <source>
        <dbReference type="EMBL" id="AIU70217.1"/>
    </source>
</evidence>
<dbReference type="OrthoDB" id="65864at2157"/>
<comment type="catalytic activity">
    <reaction evidence="11">
        <text>di-trans,octa-cis-undecaprenyl diphosphate + H2O = di-trans,octa-cis-undecaprenyl phosphate + phosphate + H(+)</text>
        <dbReference type="Rhea" id="RHEA:28094"/>
        <dbReference type="ChEBI" id="CHEBI:15377"/>
        <dbReference type="ChEBI" id="CHEBI:15378"/>
        <dbReference type="ChEBI" id="CHEBI:43474"/>
        <dbReference type="ChEBI" id="CHEBI:58405"/>
        <dbReference type="ChEBI" id="CHEBI:60392"/>
        <dbReference type="EC" id="3.6.1.27"/>
    </reaction>
</comment>
<accession>A0A097QUR1</accession>
<dbReference type="Pfam" id="PF02673">
    <property type="entry name" value="BacA"/>
    <property type="match status" value="1"/>
</dbReference>
<keyword evidence="6 12" id="KW-0812">Transmembrane</keyword>
<feature type="transmembrane region" description="Helical" evidence="12">
    <location>
        <begin position="211"/>
        <end position="229"/>
    </location>
</feature>
<dbReference type="KEGG" id="teu:TEU_07660"/>
<organism evidence="13 14">
    <name type="scientific">Thermococcus eurythermalis</name>
    <dbReference type="NCBI Taxonomy" id="1505907"/>
    <lineage>
        <taxon>Archaea</taxon>
        <taxon>Methanobacteriati</taxon>
        <taxon>Methanobacteriota</taxon>
        <taxon>Thermococci</taxon>
        <taxon>Thermococcales</taxon>
        <taxon>Thermococcaceae</taxon>
        <taxon>Thermococcus</taxon>
    </lineage>
</organism>
<proteinExistence type="inferred from homology"/>
<dbReference type="EMBL" id="CP008887">
    <property type="protein sequence ID" value="AIU70217.1"/>
    <property type="molecule type" value="Genomic_DNA"/>
</dbReference>
<evidence type="ECO:0000256" key="10">
    <source>
        <dbReference type="ARBA" id="ARBA00032707"/>
    </source>
</evidence>
<evidence type="ECO:0000256" key="4">
    <source>
        <dbReference type="ARBA" id="ARBA00021581"/>
    </source>
</evidence>